<dbReference type="InterPro" id="IPR036291">
    <property type="entry name" value="NAD(P)-bd_dom_sf"/>
</dbReference>
<evidence type="ECO:0000313" key="3">
    <source>
        <dbReference type="Proteomes" id="UP001597083"/>
    </source>
</evidence>
<sequence length="109" mass="11155">MKGAQVLVTGGSGFIGSRLVDALLAAGASVAVVDQNPHPNPAVRSVVGDLCDPEVRSEAVTSELDGIVHLAAITSVLKSVENPAGTYRLNVDATAGLLELARERGVPRV</sequence>
<name>A0ABW3CLW0_9ACTN</name>
<keyword evidence="3" id="KW-1185">Reference proteome</keyword>
<evidence type="ECO:0000313" key="2">
    <source>
        <dbReference type="EMBL" id="MFD0854767.1"/>
    </source>
</evidence>
<dbReference type="PANTHER" id="PTHR43245">
    <property type="entry name" value="BIFUNCTIONAL POLYMYXIN RESISTANCE PROTEIN ARNA"/>
    <property type="match status" value="1"/>
</dbReference>
<dbReference type="SUPFAM" id="SSF51735">
    <property type="entry name" value="NAD(P)-binding Rossmann-fold domains"/>
    <property type="match status" value="1"/>
</dbReference>
<gene>
    <name evidence="2" type="ORF">ACFQ07_21185</name>
</gene>
<evidence type="ECO:0000259" key="1">
    <source>
        <dbReference type="Pfam" id="PF01370"/>
    </source>
</evidence>
<dbReference type="InterPro" id="IPR001509">
    <property type="entry name" value="Epimerase_deHydtase"/>
</dbReference>
<accession>A0ABW3CLW0</accession>
<organism evidence="2 3">
    <name type="scientific">Actinomadura adrarensis</name>
    <dbReference type="NCBI Taxonomy" id="1819600"/>
    <lineage>
        <taxon>Bacteria</taxon>
        <taxon>Bacillati</taxon>
        <taxon>Actinomycetota</taxon>
        <taxon>Actinomycetes</taxon>
        <taxon>Streptosporangiales</taxon>
        <taxon>Thermomonosporaceae</taxon>
        <taxon>Actinomadura</taxon>
    </lineage>
</organism>
<dbReference type="EMBL" id="JBHTIR010003162">
    <property type="protein sequence ID" value="MFD0854767.1"/>
    <property type="molecule type" value="Genomic_DNA"/>
</dbReference>
<reference evidence="3" key="1">
    <citation type="journal article" date="2019" name="Int. J. Syst. Evol. Microbiol.">
        <title>The Global Catalogue of Microorganisms (GCM) 10K type strain sequencing project: providing services to taxonomists for standard genome sequencing and annotation.</title>
        <authorList>
            <consortium name="The Broad Institute Genomics Platform"/>
            <consortium name="The Broad Institute Genome Sequencing Center for Infectious Disease"/>
            <person name="Wu L."/>
            <person name="Ma J."/>
        </authorList>
    </citation>
    <scope>NUCLEOTIDE SEQUENCE [LARGE SCALE GENOMIC DNA]</scope>
    <source>
        <strain evidence="3">JCM 31696</strain>
    </source>
</reference>
<proteinExistence type="predicted"/>
<protein>
    <submittedName>
        <fullName evidence="2">NAD-dependent epimerase/dehydratase family protein</fullName>
    </submittedName>
</protein>
<feature type="non-terminal residue" evidence="2">
    <location>
        <position position="109"/>
    </location>
</feature>
<comment type="caution">
    <text evidence="2">The sequence shown here is derived from an EMBL/GenBank/DDBJ whole genome shotgun (WGS) entry which is preliminary data.</text>
</comment>
<dbReference type="Pfam" id="PF01370">
    <property type="entry name" value="Epimerase"/>
    <property type="match status" value="1"/>
</dbReference>
<dbReference type="Gene3D" id="3.40.50.720">
    <property type="entry name" value="NAD(P)-binding Rossmann-like Domain"/>
    <property type="match status" value="1"/>
</dbReference>
<dbReference type="InterPro" id="IPR050177">
    <property type="entry name" value="Lipid_A_modif_metabolic_enz"/>
</dbReference>
<feature type="domain" description="NAD-dependent epimerase/dehydratase" evidence="1">
    <location>
        <begin position="6"/>
        <end position="109"/>
    </location>
</feature>
<dbReference type="Proteomes" id="UP001597083">
    <property type="component" value="Unassembled WGS sequence"/>
</dbReference>